<evidence type="ECO:0000256" key="1">
    <source>
        <dbReference type="SAM" id="MobiDB-lite"/>
    </source>
</evidence>
<dbReference type="InterPro" id="IPR019239">
    <property type="entry name" value="VapB_antitoxin"/>
</dbReference>
<keyword evidence="3" id="KW-1185">Reference proteome</keyword>
<protein>
    <submittedName>
        <fullName evidence="2">Type II toxin-antitoxin system VapB family antitoxin</fullName>
    </submittedName>
</protein>
<proteinExistence type="predicted"/>
<reference evidence="2 3" key="1">
    <citation type="submission" date="2023-10" db="EMBL/GenBank/DDBJ databases">
        <title>Two novel species belonging to the OM43/NOR5 clade.</title>
        <authorList>
            <person name="Park M."/>
        </authorList>
    </citation>
    <scope>NUCLEOTIDE SEQUENCE [LARGE SCALE GENOMIC DNA]</scope>
    <source>
        <strain evidence="2 3">IMCC43200</strain>
    </source>
</reference>
<gene>
    <name evidence="2" type="ORF">R0135_07540</name>
</gene>
<name>A0ABZ0I8Y5_9GAMM</name>
<dbReference type="EMBL" id="CP136864">
    <property type="protein sequence ID" value="WOJ95014.1"/>
    <property type="molecule type" value="Genomic_DNA"/>
</dbReference>
<dbReference type="Pfam" id="PF09957">
    <property type="entry name" value="VapB_antitoxin"/>
    <property type="match status" value="1"/>
</dbReference>
<dbReference type="RefSeq" id="WP_407349647.1">
    <property type="nucleotide sequence ID" value="NZ_CP136864.1"/>
</dbReference>
<accession>A0ABZ0I8Y5</accession>
<evidence type="ECO:0000313" key="3">
    <source>
        <dbReference type="Proteomes" id="UP001626537"/>
    </source>
</evidence>
<organism evidence="2 3">
    <name type="scientific">Congregibacter variabilis</name>
    <dbReference type="NCBI Taxonomy" id="3081200"/>
    <lineage>
        <taxon>Bacteria</taxon>
        <taxon>Pseudomonadati</taxon>
        <taxon>Pseudomonadota</taxon>
        <taxon>Gammaproteobacteria</taxon>
        <taxon>Cellvibrionales</taxon>
        <taxon>Halieaceae</taxon>
        <taxon>Congregibacter</taxon>
    </lineage>
</organism>
<dbReference type="Proteomes" id="UP001626537">
    <property type="component" value="Chromosome"/>
</dbReference>
<sequence length="71" mass="7874">MRTTVNIDDDMLEEAKRLTGITENAAVIRFAVQKLIEREAASRLARLGGTMPDLTPPGRRASLTREEFDAS</sequence>
<feature type="region of interest" description="Disordered" evidence="1">
    <location>
        <begin position="47"/>
        <end position="71"/>
    </location>
</feature>
<evidence type="ECO:0000313" key="2">
    <source>
        <dbReference type="EMBL" id="WOJ95014.1"/>
    </source>
</evidence>